<dbReference type="EMBL" id="JAVRRT010000017">
    <property type="protein sequence ID" value="KAK5165299.1"/>
    <property type="molecule type" value="Genomic_DNA"/>
</dbReference>
<evidence type="ECO:0000313" key="1">
    <source>
        <dbReference type="EMBL" id="KAK5165299.1"/>
    </source>
</evidence>
<sequence length="110" mass="12070">MYQMINLLVSFEPAALCDLHGSDLILAPLPAQKMLWEAPDHTTWGKRNTTLQPTYGLTTNGNLVKADQSSDIMLSDPYDNRLRSGVNWEEWCSGMDAMGGLIMLAAALVG</sequence>
<dbReference type="GeneID" id="89930729"/>
<name>A0AAV9NYX5_9PEZI</name>
<dbReference type="AlphaFoldDB" id="A0AAV9NYX5"/>
<dbReference type="Proteomes" id="UP001337655">
    <property type="component" value="Unassembled WGS sequence"/>
</dbReference>
<comment type="caution">
    <text evidence="1">The sequence shown here is derived from an EMBL/GenBank/DDBJ whole genome shotgun (WGS) entry which is preliminary data.</text>
</comment>
<organism evidence="1 2">
    <name type="scientific">Saxophila tyrrhenica</name>
    <dbReference type="NCBI Taxonomy" id="1690608"/>
    <lineage>
        <taxon>Eukaryota</taxon>
        <taxon>Fungi</taxon>
        <taxon>Dikarya</taxon>
        <taxon>Ascomycota</taxon>
        <taxon>Pezizomycotina</taxon>
        <taxon>Dothideomycetes</taxon>
        <taxon>Dothideomycetidae</taxon>
        <taxon>Mycosphaerellales</taxon>
        <taxon>Extremaceae</taxon>
        <taxon>Saxophila</taxon>
    </lineage>
</organism>
<reference evidence="1 2" key="1">
    <citation type="submission" date="2023-08" db="EMBL/GenBank/DDBJ databases">
        <title>Black Yeasts Isolated from many extreme environments.</title>
        <authorList>
            <person name="Coleine C."/>
            <person name="Stajich J.E."/>
            <person name="Selbmann L."/>
        </authorList>
    </citation>
    <scope>NUCLEOTIDE SEQUENCE [LARGE SCALE GENOMIC DNA]</scope>
    <source>
        <strain evidence="1 2">CCFEE 5935</strain>
    </source>
</reference>
<accession>A0AAV9NYX5</accession>
<protein>
    <submittedName>
        <fullName evidence="1">Uncharacterized protein</fullName>
    </submittedName>
</protein>
<evidence type="ECO:0000313" key="2">
    <source>
        <dbReference type="Proteomes" id="UP001337655"/>
    </source>
</evidence>
<keyword evidence="2" id="KW-1185">Reference proteome</keyword>
<dbReference type="RefSeq" id="XP_064655442.1">
    <property type="nucleotide sequence ID" value="XM_064806625.1"/>
</dbReference>
<gene>
    <name evidence="1" type="ORF">LTR77_009397</name>
</gene>
<proteinExistence type="predicted"/>